<keyword evidence="7" id="KW-0436">Ligase</keyword>
<gene>
    <name evidence="7" type="ORF">RM552_13960</name>
</gene>
<dbReference type="RefSeq" id="WP_311369472.1">
    <property type="nucleotide sequence ID" value="NZ_JAVRHX010000004.1"/>
</dbReference>
<organism evidence="7 8">
    <name type="scientific">Glaciecola petra</name>
    <dbReference type="NCBI Taxonomy" id="3075602"/>
    <lineage>
        <taxon>Bacteria</taxon>
        <taxon>Pseudomonadati</taxon>
        <taxon>Pseudomonadota</taxon>
        <taxon>Gammaproteobacteria</taxon>
        <taxon>Alteromonadales</taxon>
        <taxon>Alteromonadaceae</taxon>
        <taxon>Glaciecola</taxon>
    </lineage>
</organism>
<comment type="caution">
    <text evidence="7">The sequence shown here is derived from an EMBL/GenBank/DDBJ whole genome shotgun (WGS) entry which is preliminary data.</text>
</comment>
<feature type="transmembrane region" description="Helical" evidence="5">
    <location>
        <begin position="384"/>
        <end position="406"/>
    </location>
</feature>
<dbReference type="PANTHER" id="PTHR37422">
    <property type="entry name" value="TEICHURONIC ACID BIOSYNTHESIS PROTEIN TUAE"/>
    <property type="match status" value="1"/>
</dbReference>
<dbReference type="GO" id="GO:0016874">
    <property type="term" value="F:ligase activity"/>
    <property type="evidence" value="ECO:0007669"/>
    <property type="project" value="UniProtKB-KW"/>
</dbReference>
<feature type="domain" description="O-antigen ligase-related" evidence="6">
    <location>
        <begin position="222"/>
        <end position="363"/>
    </location>
</feature>
<feature type="transmembrane region" description="Helical" evidence="5">
    <location>
        <begin position="263"/>
        <end position="284"/>
    </location>
</feature>
<feature type="transmembrane region" description="Helical" evidence="5">
    <location>
        <begin position="173"/>
        <end position="192"/>
    </location>
</feature>
<feature type="transmembrane region" description="Helical" evidence="5">
    <location>
        <begin position="100"/>
        <end position="118"/>
    </location>
</feature>
<reference evidence="7 8" key="1">
    <citation type="submission" date="2023-09" db="EMBL/GenBank/DDBJ databases">
        <authorList>
            <person name="Rey-Velasco X."/>
        </authorList>
    </citation>
    <scope>NUCLEOTIDE SEQUENCE [LARGE SCALE GENOMIC DNA]</scope>
    <source>
        <strain evidence="7 8">P117</strain>
    </source>
</reference>
<name>A0ABU2ZU71_9ALTE</name>
<comment type="subcellular location">
    <subcellularLocation>
        <location evidence="1">Membrane</location>
        <topology evidence="1">Multi-pass membrane protein</topology>
    </subcellularLocation>
</comment>
<sequence length="444" mass="49421">MPIPLGANRPWAWSFFEICIFTLTIFVVWRNRKVTFMGVASYTVQIYLWLAFIIFSSLQIIALPKFIVAALSPTSLEAFLSVGAPAFYLSVDPSQSTTSFIKLLSFFCLLMCTLSLVDTERRIKLVLYTMVASGTVQALYGSLEILLGLESSLIFGLDVSNVATGSFVYKNHYANFLMLCLAAGVGLLVTSLEKSKMSTPKDFMRSFATTLLSSKAIVRICIAVMVIGLVMSRSRMGNTAFFMSMAVVGGLALVIIRDKSRGLSVLVISMFIIDLFIVSAYFGLERVKERLAQTSLQQESRDEVVADAYPMLADFPLFGSGGGSFYSTFPSYQEASVDVFYDHLHNDYLQFLIEYGILGGFILSTILLFSFYKAVRAMYKRKNSIFKGTAFACLMALIGMCVHMTVDFPLQGYANAAYFVVFIALCMIINSLKLRPQKNKNRLR</sequence>
<evidence type="ECO:0000313" key="7">
    <source>
        <dbReference type="EMBL" id="MDT0595956.1"/>
    </source>
</evidence>
<dbReference type="PANTHER" id="PTHR37422:SF13">
    <property type="entry name" value="LIPOPOLYSACCHARIDE BIOSYNTHESIS PROTEIN PA4999-RELATED"/>
    <property type="match status" value="1"/>
</dbReference>
<proteinExistence type="predicted"/>
<keyword evidence="4 5" id="KW-0472">Membrane</keyword>
<protein>
    <submittedName>
        <fullName evidence="7">O-antigen ligase family protein</fullName>
    </submittedName>
</protein>
<keyword evidence="3 5" id="KW-1133">Transmembrane helix</keyword>
<dbReference type="InterPro" id="IPR051533">
    <property type="entry name" value="WaaL-like"/>
</dbReference>
<dbReference type="Proteomes" id="UP001253545">
    <property type="component" value="Unassembled WGS sequence"/>
</dbReference>
<accession>A0ABU2ZU71</accession>
<feature type="transmembrane region" description="Helical" evidence="5">
    <location>
        <begin position="237"/>
        <end position="256"/>
    </location>
</feature>
<dbReference type="Pfam" id="PF04932">
    <property type="entry name" value="Wzy_C"/>
    <property type="match status" value="1"/>
</dbReference>
<dbReference type="EMBL" id="JAVRHX010000004">
    <property type="protein sequence ID" value="MDT0595956.1"/>
    <property type="molecule type" value="Genomic_DNA"/>
</dbReference>
<evidence type="ECO:0000256" key="2">
    <source>
        <dbReference type="ARBA" id="ARBA00022692"/>
    </source>
</evidence>
<feature type="transmembrane region" description="Helical" evidence="5">
    <location>
        <begin position="212"/>
        <end position="231"/>
    </location>
</feature>
<keyword evidence="2 5" id="KW-0812">Transmembrane</keyword>
<feature type="transmembrane region" description="Helical" evidence="5">
    <location>
        <begin position="12"/>
        <end position="29"/>
    </location>
</feature>
<evidence type="ECO:0000256" key="5">
    <source>
        <dbReference type="SAM" id="Phobius"/>
    </source>
</evidence>
<evidence type="ECO:0000259" key="6">
    <source>
        <dbReference type="Pfam" id="PF04932"/>
    </source>
</evidence>
<feature type="transmembrane region" description="Helical" evidence="5">
    <location>
        <begin position="412"/>
        <end position="432"/>
    </location>
</feature>
<keyword evidence="8" id="KW-1185">Reference proteome</keyword>
<evidence type="ECO:0000256" key="4">
    <source>
        <dbReference type="ARBA" id="ARBA00023136"/>
    </source>
</evidence>
<evidence type="ECO:0000256" key="3">
    <source>
        <dbReference type="ARBA" id="ARBA00022989"/>
    </source>
</evidence>
<feature type="transmembrane region" description="Helical" evidence="5">
    <location>
        <begin position="348"/>
        <end position="372"/>
    </location>
</feature>
<feature type="transmembrane region" description="Helical" evidence="5">
    <location>
        <begin position="35"/>
        <end position="55"/>
    </location>
</feature>
<evidence type="ECO:0000256" key="1">
    <source>
        <dbReference type="ARBA" id="ARBA00004141"/>
    </source>
</evidence>
<evidence type="ECO:0000313" key="8">
    <source>
        <dbReference type="Proteomes" id="UP001253545"/>
    </source>
</evidence>
<dbReference type="InterPro" id="IPR007016">
    <property type="entry name" value="O-antigen_ligase-rel_domated"/>
</dbReference>